<feature type="transmembrane region" description="Helical" evidence="1">
    <location>
        <begin position="45"/>
        <end position="63"/>
    </location>
</feature>
<dbReference type="PATRIC" id="fig|1150625.3.peg.856"/>
<dbReference type="Pfam" id="PF11667">
    <property type="entry name" value="DUF3267"/>
    <property type="match status" value="1"/>
</dbReference>
<evidence type="ECO:0000256" key="1">
    <source>
        <dbReference type="SAM" id="Phobius"/>
    </source>
</evidence>
<keyword evidence="1" id="KW-1133">Transmembrane helix</keyword>
<gene>
    <name evidence="2" type="ORF">Q75_04100</name>
</gene>
<dbReference type="EMBL" id="LDYG01000019">
    <property type="protein sequence ID" value="KUP07948.1"/>
    <property type="molecule type" value="Genomic_DNA"/>
</dbReference>
<dbReference type="AlphaFoldDB" id="A0A147KAZ2"/>
<keyword evidence="1" id="KW-0812">Transmembrane</keyword>
<protein>
    <recommendedName>
        <fullName evidence="4">DUF3267 domain-containing protein</fullName>
    </recommendedName>
</protein>
<feature type="transmembrane region" description="Helical" evidence="1">
    <location>
        <begin position="105"/>
        <end position="128"/>
    </location>
</feature>
<evidence type="ECO:0000313" key="3">
    <source>
        <dbReference type="Proteomes" id="UP000074108"/>
    </source>
</evidence>
<organism evidence="2 3">
    <name type="scientific">Bacillus coahuilensis p1.1.43</name>
    <dbReference type="NCBI Taxonomy" id="1150625"/>
    <lineage>
        <taxon>Bacteria</taxon>
        <taxon>Bacillati</taxon>
        <taxon>Bacillota</taxon>
        <taxon>Bacilli</taxon>
        <taxon>Bacillales</taxon>
        <taxon>Bacillaceae</taxon>
        <taxon>Bacillus</taxon>
    </lineage>
</organism>
<dbReference type="InterPro" id="IPR021683">
    <property type="entry name" value="DUF3267"/>
</dbReference>
<dbReference type="STRING" id="1150625.Q75_04100"/>
<reference evidence="2 3" key="1">
    <citation type="journal article" date="2016" name="Front. Microbiol.">
        <title>Microevolution Analysis of Bacillus coahuilensis Unveils Differences in Phosphorus Acquisition Strategies and Their Regulation.</title>
        <authorList>
            <person name="Gomez-Lunar Z."/>
            <person name="Hernandez-Gonzalez I."/>
            <person name="Rodriguez-Torres M.D."/>
            <person name="Souza V."/>
            <person name="Olmedo-Alvarez G."/>
        </authorList>
    </citation>
    <scope>NUCLEOTIDE SEQUENCE [LARGE SCALE GENOMIC DNA]</scope>
    <source>
        <strain evidence="3">p1.1.43</strain>
    </source>
</reference>
<evidence type="ECO:0008006" key="4">
    <source>
        <dbReference type="Google" id="ProtNLM"/>
    </source>
</evidence>
<comment type="caution">
    <text evidence="2">The sequence shown here is derived from an EMBL/GenBank/DDBJ whole genome shotgun (WGS) entry which is preliminary data.</text>
</comment>
<feature type="transmembrane region" description="Helical" evidence="1">
    <location>
        <begin position="134"/>
        <end position="152"/>
    </location>
</feature>
<dbReference type="Proteomes" id="UP000074108">
    <property type="component" value="Unassembled WGS sequence"/>
</dbReference>
<name>A0A147KAZ2_9BACI</name>
<sequence length="179" mass="20665">MHCLKSVNIYKYYGFHRIFLLSLIVSFLVFSVIYVPLVLAFSSTLYDSHFILFVLGWIALYPLHKMVHLLPLLPVFKFVKIDAHIQFGFIPFFSIRIKEPIAKNLFICSLFSPFIVINTVLLLMCLAFPHYVHYIAILLAYHVGMCSSDFLYMKHILSTPKNAKIEDTNKGCEILVSNP</sequence>
<proteinExistence type="predicted"/>
<keyword evidence="1" id="KW-0472">Membrane</keyword>
<evidence type="ECO:0000313" key="2">
    <source>
        <dbReference type="EMBL" id="KUP07948.1"/>
    </source>
</evidence>
<keyword evidence="3" id="KW-1185">Reference proteome</keyword>
<dbReference type="RefSeq" id="WP_082686239.1">
    <property type="nucleotide sequence ID" value="NZ_LDYG01000019.1"/>
</dbReference>
<feature type="transmembrane region" description="Helical" evidence="1">
    <location>
        <begin position="18"/>
        <end position="39"/>
    </location>
</feature>
<dbReference type="OrthoDB" id="2360495at2"/>
<accession>A0A147KAZ2</accession>